<name>A0ABT6YGB9_9BACT</name>
<evidence type="ECO:0000256" key="3">
    <source>
        <dbReference type="ARBA" id="ARBA00022679"/>
    </source>
</evidence>
<evidence type="ECO:0000256" key="2">
    <source>
        <dbReference type="ARBA" id="ARBA00022603"/>
    </source>
</evidence>
<protein>
    <submittedName>
        <fullName evidence="8">RNA methyltransferase</fullName>
    </submittedName>
</protein>
<reference evidence="8 9" key="1">
    <citation type="submission" date="2023-05" db="EMBL/GenBank/DDBJ databases">
        <title>Novel species of genus Flectobacillus isolated from stream in China.</title>
        <authorList>
            <person name="Lu H."/>
        </authorList>
    </citation>
    <scope>NUCLEOTIDE SEQUENCE [LARGE SCALE GENOMIC DNA]</scope>
    <source>
        <strain evidence="8 9">KCTC 42575</strain>
    </source>
</reference>
<sequence length="216" mass="24642">MENNQVENLTATEAQVSKEKSSLRKRADKIKEFRCKNLIVVLEDPKDPNNVGTVIRNINALGAEKLYLIDSSNSLPNNWDEFKERKSILASSVSSVKWTFVKKFKSTEDCLAYLEKKNFTSIVTSPHVKGRTNVILHEGDYTQKKLAVWFGKESIGISDLALERSEACINIEMFGIVESLNLATSTGIVLYEITKQRREFEKRRKLKQQLKSINKV</sequence>
<dbReference type="GO" id="GO:0008168">
    <property type="term" value="F:methyltransferase activity"/>
    <property type="evidence" value="ECO:0007669"/>
    <property type="project" value="UniProtKB-KW"/>
</dbReference>
<evidence type="ECO:0000259" key="7">
    <source>
        <dbReference type="Pfam" id="PF00588"/>
    </source>
</evidence>
<evidence type="ECO:0000256" key="6">
    <source>
        <dbReference type="ARBA" id="ARBA00022884"/>
    </source>
</evidence>
<feature type="domain" description="tRNA/rRNA methyltransferase SpoU type" evidence="7">
    <location>
        <begin position="38"/>
        <end position="191"/>
    </location>
</feature>
<keyword evidence="9" id="KW-1185">Reference proteome</keyword>
<dbReference type="PANTHER" id="PTHR43453">
    <property type="entry name" value="RRNA METHYLASE-LIKE"/>
    <property type="match status" value="1"/>
</dbReference>
<keyword evidence="6" id="KW-0694">RNA-binding</keyword>
<dbReference type="RefSeq" id="WP_283346865.1">
    <property type="nucleotide sequence ID" value="NZ_JASHIF010000036.1"/>
</dbReference>
<dbReference type="PANTHER" id="PTHR43453:SF1">
    <property type="entry name" value="TRNA_RRNA METHYLTRANSFERASE SPOU TYPE DOMAIN-CONTAINING PROTEIN"/>
    <property type="match status" value="1"/>
</dbReference>
<keyword evidence="1" id="KW-0820">tRNA-binding</keyword>
<evidence type="ECO:0000256" key="4">
    <source>
        <dbReference type="ARBA" id="ARBA00022691"/>
    </source>
</evidence>
<evidence type="ECO:0000313" key="9">
    <source>
        <dbReference type="Proteomes" id="UP001236507"/>
    </source>
</evidence>
<evidence type="ECO:0000313" key="8">
    <source>
        <dbReference type="EMBL" id="MDI9862640.1"/>
    </source>
</evidence>
<dbReference type="InterPro" id="IPR001537">
    <property type="entry name" value="SpoU_MeTrfase"/>
</dbReference>
<organism evidence="8 9">
    <name type="scientific">Flectobacillus roseus</name>
    <dbReference type="NCBI Taxonomy" id="502259"/>
    <lineage>
        <taxon>Bacteria</taxon>
        <taxon>Pseudomonadati</taxon>
        <taxon>Bacteroidota</taxon>
        <taxon>Cytophagia</taxon>
        <taxon>Cytophagales</taxon>
        <taxon>Flectobacillaceae</taxon>
        <taxon>Flectobacillus</taxon>
    </lineage>
</organism>
<dbReference type="InterPro" id="IPR029026">
    <property type="entry name" value="tRNA_m1G_MTases_N"/>
</dbReference>
<keyword evidence="3" id="KW-0808">Transferase</keyword>
<accession>A0ABT6YGB9</accession>
<keyword evidence="4" id="KW-0949">S-adenosyl-L-methionine</keyword>
<dbReference type="SUPFAM" id="SSF75217">
    <property type="entry name" value="alpha/beta knot"/>
    <property type="match status" value="1"/>
</dbReference>
<dbReference type="GO" id="GO:0032259">
    <property type="term" value="P:methylation"/>
    <property type="evidence" value="ECO:0007669"/>
    <property type="project" value="UniProtKB-KW"/>
</dbReference>
<dbReference type="CDD" id="cd18092">
    <property type="entry name" value="SpoU-like_TrmH"/>
    <property type="match status" value="1"/>
</dbReference>
<proteinExistence type="predicted"/>
<comment type="caution">
    <text evidence="8">The sequence shown here is derived from an EMBL/GenBank/DDBJ whole genome shotgun (WGS) entry which is preliminary data.</text>
</comment>
<dbReference type="Gene3D" id="3.40.1280.10">
    <property type="match status" value="1"/>
</dbReference>
<dbReference type="Proteomes" id="UP001236507">
    <property type="component" value="Unassembled WGS sequence"/>
</dbReference>
<dbReference type="InterPro" id="IPR033671">
    <property type="entry name" value="TrmH"/>
</dbReference>
<evidence type="ECO:0000256" key="1">
    <source>
        <dbReference type="ARBA" id="ARBA00022555"/>
    </source>
</evidence>
<dbReference type="InterPro" id="IPR029028">
    <property type="entry name" value="Alpha/beta_knot_MTases"/>
</dbReference>
<evidence type="ECO:0000256" key="5">
    <source>
        <dbReference type="ARBA" id="ARBA00022694"/>
    </source>
</evidence>
<keyword evidence="5" id="KW-0819">tRNA processing</keyword>
<keyword evidence="2 8" id="KW-0489">Methyltransferase</keyword>
<dbReference type="Pfam" id="PF00588">
    <property type="entry name" value="SpoU_methylase"/>
    <property type="match status" value="1"/>
</dbReference>
<gene>
    <name evidence="8" type="ORF">QM524_25670</name>
</gene>
<dbReference type="EMBL" id="JASHIF010000036">
    <property type="protein sequence ID" value="MDI9862640.1"/>
    <property type="molecule type" value="Genomic_DNA"/>
</dbReference>